<organism evidence="3 4">
    <name type="scientific">Cryptococcus depauperatus CBS 7841</name>
    <dbReference type="NCBI Taxonomy" id="1295531"/>
    <lineage>
        <taxon>Eukaryota</taxon>
        <taxon>Fungi</taxon>
        <taxon>Dikarya</taxon>
        <taxon>Basidiomycota</taxon>
        <taxon>Agaricomycotina</taxon>
        <taxon>Tremellomycetes</taxon>
        <taxon>Tremellales</taxon>
        <taxon>Cryptococcaceae</taxon>
        <taxon>Cryptococcus</taxon>
    </lineage>
</organism>
<evidence type="ECO:0000256" key="2">
    <source>
        <dbReference type="SAM" id="Phobius"/>
    </source>
</evidence>
<reference evidence="3" key="2">
    <citation type="journal article" date="2022" name="Elife">
        <title>Obligate sexual reproduction of a homothallic fungus closely related to the Cryptococcus pathogenic species complex.</title>
        <authorList>
            <person name="Passer A.R."/>
            <person name="Clancey S.A."/>
            <person name="Shea T."/>
            <person name="David-Palma M."/>
            <person name="Averette A.F."/>
            <person name="Boekhout T."/>
            <person name="Porcel B.M."/>
            <person name="Nowrousian M."/>
            <person name="Cuomo C.A."/>
            <person name="Sun S."/>
            <person name="Heitman J."/>
            <person name="Coelho M.A."/>
        </authorList>
    </citation>
    <scope>NUCLEOTIDE SEQUENCE</scope>
    <source>
        <strain evidence="3">CBS 7841</strain>
    </source>
</reference>
<dbReference type="Gene3D" id="2.60.120.260">
    <property type="entry name" value="Galactose-binding domain-like"/>
    <property type="match status" value="2"/>
</dbReference>
<accession>A0AAJ8JMC4</accession>
<feature type="compositionally biased region" description="Polar residues" evidence="1">
    <location>
        <begin position="533"/>
        <end position="542"/>
    </location>
</feature>
<keyword evidence="2" id="KW-0812">Transmembrane</keyword>
<feature type="region of interest" description="Disordered" evidence="1">
    <location>
        <begin position="284"/>
        <end position="311"/>
    </location>
</feature>
<reference evidence="3" key="1">
    <citation type="submission" date="2016-06" db="EMBL/GenBank/DDBJ databases">
        <authorList>
            <person name="Cuomo C."/>
            <person name="Litvintseva A."/>
            <person name="Heitman J."/>
            <person name="Chen Y."/>
            <person name="Sun S."/>
            <person name="Springer D."/>
            <person name="Dromer F."/>
            <person name="Young S."/>
            <person name="Zeng Q."/>
            <person name="Chapman S."/>
            <person name="Gujja S."/>
            <person name="Saif S."/>
            <person name="Birren B."/>
        </authorList>
    </citation>
    <scope>NUCLEOTIDE SEQUENCE</scope>
    <source>
        <strain evidence="3">CBS 7841</strain>
    </source>
</reference>
<dbReference type="EMBL" id="CP143784">
    <property type="protein sequence ID" value="WVN84918.1"/>
    <property type="molecule type" value="Genomic_DNA"/>
</dbReference>
<protein>
    <submittedName>
        <fullName evidence="3">Uncharacterized protein</fullName>
    </submittedName>
</protein>
<dbReference type="KEGG" id="cdep:91084270"/>
<sequence length="571" mass="61231">MNILLDDVSPQLRYYVGNNSQGWIVDHTATSAHPDPYIDRYSRSAFHASISNDRMQLKFNGTGITVYGAKRPNHGAYGVKMDDGDEMIADGYSASDVYQTELFSKNDLDPSKEHEITVSNYPDRQTLAPGPSNDHWLDIDYVVITQPTSGTLFTTFIDDTSPSVAYDSGWASVANDKTCFNLTSHASSTKYSTFEISFSGSSVQLFGNVNSDHGNYSISLDGMEAVTYDGSFRQLIENTALFTAAGLQEGQHTLKAMNLGDGSNKRLDFDYAVVNSTVKPSAIGGTSQTSTSITGSHVADTDKAPASSGKSNTAGIVGGVVGGVLAVTVITIIVWWLLRRRRKAKQEALQEAQIYSYPSITSPTSGPDSTNRPIPSAPSSAWSGLPVTHIVHEYQSPTGFEDRSGSSAVANSPASREGNPFMSAIPPPPASTSSSYPFSAYAPSAMPTSYAPSTGRSPLPTNYASSVIPAGRDEKHMYTTADPDTRPITAGTESTSPHSQQPLNPQPLHLHGSPIDSQGSDLADSFYEDWQRTQDSQGTRQLNGDDANVLPPDYIEATQSQALGSITNSVR</sequence>
<feature type="compositionally biased region" description="Polar residues" evidence="1">
    <location>
        <begin position="491"/>
        <end position="503"/>
    </location>
</feature>
<keyword evidence="4" id="KW-1185">Reference proteome</keyword>
<feature type="compositionally biased region" description="Polar residues" evidence="1">
    <location>
        <begin position="450"/>
        <end position="465"/>
    </location>
</feature>
<dbReference type="GeneID" id="91084270"/>
<feature type="compositionally biased region" description="Low complexity" evidence="1">
    <location>
        <begin position="284"/>
        <end position="296"/>
    </location>
</feature>
<keyword evidence="2" id="KW-1133">Transmembrane helix</keyword>
<feature type="region of interest" description="Disordered" evidence="1">
    <location>
        <begin position="447"/>
        <end position="571"/>
    </location>
</feature>
<dbReference type="Proteomes" id="UP000094043">
    <property type="component" value="Chromosome 1"/>
</dbReference>
<evidence type="ECO:0000313" key="3">
    <source>
        <dbReference type="EMBL" id="WVN84918.1"/>
    </source>
</evidence>
<gene>
    <name evidence="3" type="ORF">L203_100054</name>
</gene>
<name>A0AAJ8JMC4_9TREE</name>
<feature type="region of interest" description="Disordered" evidence="1">
    <location>
        <begin position="358"/>
        <end position="382"/>
    </location>
</feature>
<proteinExistence type="predicted"/>
<keyword evidence="2" id="KW-0472">Membrane</keyword>
<evidence type="ECO:0000313" key="4">
    <source>
        <dbReference type="Proteomes" id="UP000094043"/>
    </source>
</evidence>
<dbReference type="AlphaFoldDB" id="A0AAJ8JMC4"/>
<reference evidence="3" key="3">
    <citation type="submission" date="2024-01" db="EMBL/GenBank/DDBJ databases">
        <authorList>
            <person name="Coelho M.A."/>
            <person name="David-Palma M."/>
            <person name="Shea T."/>
            <person name="Sun S."/>
            <person name="Cuomo C.A."/>
            <person name="Heitman J."/>
        </authorList>
    </citation>
    <scope>NUCLEOTIDE SEQUENCE</scope>
    <source>
        <strain evidence="3">CBS 7841</strain>
    </source>
</reference>
<feature type="region of interest" description="Disordered" evidence="1">
    <location>
        <begin position="397"/>
        <end position="435"/>
    </location>
</feature>
<evidence type="ECO:0000256" key="1">
    <source>
        <dbReference type="SAM" id="MobiDB-lite"/>
    </source>
</evidence>
<feature type="compositionally biased region" description="Polar residues" evidence="1">
    <location>
        <begin position="557"/>
        <end position="571"/>
    </location>
</feature>
<feature type="compositionally biased region" description="Polar residues" evidence="1">
    <location>
        <begin position="405"/>
        <end position="414"/>
    </location>
</feature>
<dbReference type="RefSeq" id="XP_066065619.1">
    <property type="nucleotide sequence ID" value="XM_066209522.1"/>
</dbReference>
<feature type="transmembrane region" description="Helical" evidence="2">
    <location>
        <begin position="316"/>
        <end position="338"/>
    </location>
</feature>